<organism evidence="4 5">
    <name type="scientific">Halopseudomonas sabulinigri</name>
    <dbReference type="NCBI Taxonomy" id="472181"/>
    <lineage>
        <taxon>Bacteria</taxon>
        <taxon>Pseudomonadati</taxon>
        <taxon>Pseudomonadota</taxon>
        <taxon>Gammaproteobacteria</taxon>
        <taxon>Pseudomonadales</taxon>
        <taxon>Pseudomonadaceae</taxon>
        <taxon>Halopseudomonas</taxon>
    </lineage>
</organism>
<accession>A0ABP9ZS37</accession>
<dbReference type="InterPro" id="IPR050921">
    <property type="entry name" value="T4SS_GSP_E_ATPase"/>
</dbReference>
<evidence type="ECO:0000259" key="3">
    <source>
        <dbReference type="PROSITE" id="PS00662"/>
    </source>
</evidence>
<dbReference type="Proteomes" id="UP001486808">
    <property type="component" value="Unassembled WGS sequence"/>
</dbReference>
<evidence type="ECO:0000256" key="2">
    <source>
        <dbReference type="SAM" id="MobiDB-lite"/>
    </source>
</evidence>
<dbReference type="PROSITE" id="PS00662">
    <property type="entry name" value="T2SP_E"/>
    <property type="match status" value="1"/>
</dbReference>
<reference evidence="4 5" key="1">
    <citation type="submission" date="2024-04" db="EMBL/GenBank/DDBJ databases">
        <title>Draft genome sequence of Halopseudomonas sabulinigri NBRC 116187.</title>
        <authorList>
            <person name="Miyakawa T."/>
            <person name="Kusuya Y."/>
            <person name="Miura T."/>
        </authorList>
    </citation>
    <scope>NUCLEOTIDE SEQUENCE [LARGE SCALE GENOMIC DNA]</scope>
    <source>
        <strain evidence="4 5">4NH20-0042</strain>
    </source>
</reference>
<dbReference type="PANTHER" id="PTHR30486:SF12">
    <property type="entry name" value="TYPE IV PILUS ATPASE PILU"/>
    <property type="match status" value="1"/>
</dbReference>
<keyword evidence="5" id="KW-1185">Reference proteome</keyword>
<protein>
    <submittedName>
        <fullName evidence="4">PilT/PilU family type 4a pilus ATPase</fullName>
    </submittedName>
</protein>
<dbReference type="Gene3D" id="3.40.50.300">
    <property type="entry name" value="P-loop containing nucleotide triphosphate hydrolases"/>
    <property type="match status" value="1"/>
</dbReference>
<feature type="domain" description="Bacterial type II secretion system protein E" evidence="3">
    <location>
        <begin position="193"/>
        <end position="207"/>
    </location>
</feature>
<dbReference type="PANTHER" id="PTHR30486">
    <property type="entry name" value="TWITCHING MOTILITY PROTEIN PILT"/>
    <property type="match status" value="1"/>
</dbReference>
<dbReference type="Pfam" id="PF00437">
    <property type="entry name" value="T2SSE"/>
    <property type="match status" value="1"/>
</dbReference>
<evidence type="ECO:0000313" key="4">
    <source>
        <dbReference type="EMBL" id="GAA6132280.1"/>
    </source>
</evidence>
<dbReference type="InterPro" id="IPR001482">
    <property type="entry name" value="T2SS/T4SS_dom"/>
</dbReference>
<name>A0ABP9ZS37_9GAMM</name>
<dbReference type="InterPro" id="IPR006321">
    <property type="entry name" value="PilT/PilU"/>
</dbReference>
<dbReference type="InterPro" id="IPR027417">
    <property type="entry name" value="P-loop_NTPase"/>
</dbReference>
<evidence type="ECO:0000313" key="5">
    <source>
        <dbReference type="Proteomes" id="UP001486808"/>
    </source>
</evidence>
<dbReference type="SUPFAM" id="SSF52540">
    <property type="entry name" value="P-loop containing nucleoside triphosphate hydrolases"/>
    <property type="match status" value="1"/>
</dbReference>
<sequence>MDIHRYLKALVEKEGSDLFFSVGAPVTLKREGEFFAFGNQPLANGAVKDLAWQLMSEKQIAEFEVEQEMNLAVGLPQVGRFRVNVYYQRGEVGMVIRHISHKIPAFAELGLPKQLEKLALKDRGLVLVVGATGSGKSTTLAAMLDYRNTHRAGHIVCIEDPIEFLHKHKKAIIDQREVGLDTQSFAHALRNVLRESPDVIMIGEIRDRQTMQHALHYSETGHLVVATLHATNSVQAVDRIVNLFPDGERKQTLGDISANLAGIIAQRLVPGTEKKRVAAVEVLLRTPYIRNLIARDELSEIKDSMNRGQEPGLQSFDQHLHELVSAGTVSMEMALRYADSPTDLKLKAKFNDTRSESPLKMEQPGSGAPAAEAELEFKTPSTGFSDSDLTDDFR</sequence>
<feature type="region of interest" description="Disordered" evidence="2">
    <location>
        <begin position="351"/>
        <end position="394"/>
    </location>
</feature>
<gene>
    <name evidence="4" type="ORF">NBRC116187_26400</name>
</gene>
<dbReference type="EMBL" id="BAABWD010000003">
    <property type="protein sequence ID" value="GAA6132280.1"/>
    <property type="molecule type" value="Genomic_DNA"/>
</dbReference>
<proteinExistence type="inferred from homology"/>
<comment type="caution">
    <text evidence="4">The sequence shown here is derived from an EMBL/GenBank/DDBJ whole genome shotgun (WGS) entry which is preliminary data.</text>
</comment>
<comment type="similarity">
    <text evidence="1">Belongs to the GSP E family.</text>
</comment>
<dbReference type="CDD" id="cd01131">
    <property type="entry name" value="PilT"/>
    <property type="match status" value="1"/>
</dbReference>
<dbReference type="NCBIfam" id="TIGR01420">
    <property type="entry name" value="pilT_fam"/>
    <property type="match status" value="1"/>
</dbReference>
<evidence type="ECO:0000256" key="1">
    <source>
        <dbReference type="ARBA" id="ARBA00006611"/>
    </source>
</evidence>
<dbReference type="Gene3D" id="3.30.450.90">
    <property type="match status" value="1"/>
</dbReference>